<dbReference type="PANTHER" id="PTHR13780">
    <property type="entry name" value="AMP-ACTIVATED PROTEIN KINASE, GAMMA REGULATORY SUBUNIT"/>
    <property type="match status" value="1"/>
</dbReference>
<evidence type="ECO:0000256" key="3">
    <source>
        <dbReference type="PROSITE-ProRule" id="PRU00703"/>
    </source>
</evidence>
<dbReference type="FunFam" id="3.10.580.10:FF:000097">
    <property type="entry name" value="SNF1-related protein kinase regulatory subunit gamma-like PV42a"/>
    <property type="match status" value="1"/>
</dbReference>
<protein>
    <recommendedName>
        <fullName evidence="4">CBS domain-containing protein</fullName>
    </recommendedName>
</protein>
<keyword evidence="1" id="KW-0677">Repeat</keyword>
<dbReference type="InterPro" id="IPR000644">
    <property type="entry name" value="CBS_dom"/>
</dbReference>
<dbReference type="FunFam" id="3.10.580.10:FF:000109">
    <property type="entry name" value="SNF1-related protein kinase regulatory subunit gamma-like PV42b"/>
    <property type="match status" value="1"/>
</dbReference>
<dbReference type="AlphaFoldDB" id="A0A565APT0"/>
<proteinExistence type="predicted"/>
<dbReference type="InterPro" id="IPR046342">
    <property type="entry name" value="CBS_dom_sf"/>
</dbReference>
<dbReference type="PANTHER" id="PTHR13780:SF101">
    <property type="entry name" value="SNF1-RELATED PROTEIN KINASE REGULATORY SUBUNIT GAMMA-LIKE PV42A"/>
    <property type="match status" value="1"/>
</dbReference>
<evidence type="ECO:0000259" key="4">
    <source>
        <dbReference type="PROSITE" id="PS51371"/>
    </source>
</evidence>
<keyword evidence="6" id="KW-1185">Reference proteome</keyword>
<dbReference type="OrthoDB" id="449052at2759"/>
<dbReference type="SMART" id="SM00116">
    <property type="entry name" value="CBS"/>
    <property type="match status" value="3"/>
</dbReference>
<evidence type="ECO:0000313" key="6">
    <source>
        <dbReference type="Proteomes" id="UP000489600"/>
    </source>
</evidence>
<dbReference type="GO" id="GO:0005634">
    <property type="term" value="C:nucleus"/>
    <property type="evidence" value="ECO:0007669"/>
    <property type="project" value="TreeGrafter"/>
</dbReference>
<dbReference type="SUPFAM" id="SSF54631">
    <property type="entry name" value="CBS-domain pair"/>
    <property type="match status" value="2"/>
</dbReference>
<name>A0A565APT0_9BRAS</name>
<keyword evidence="2 3" id="KW-0129">CBS domain</keyword>
<comment type="caution">
    <text evidence="5">The sequence shown here is derived from an EMBL/GenBank/DDBJ whole genome shotgun (WGS) entry which is preliminary data.</text>
</comment>
<accession>A0A565APT0</accession>
<sequence>MQQEKTKEDHSRLINVLAKDLTAQNRRLVEVPYTATLAHAMNTLVANSISALPVAAPPGHWIGAGGSMIMESDKQTGTVRKHYIGILTMLDVLAHIAGGGNLSDLSDLDRKMGSQVSSIIGHCLEGLSLWTLNPNTSFVECMEVFSKGIHRALVPVESSVESSNTISGVELVESASSYKMLTQMDLLRFLRDHHFDDLSTILSRSISKLRAVNDSVYAISERTTVSNAINSMKSALLNAVPIVQAPDVTQEDHLQLINGRHRKVIGTFSATDLKGCRLSELQTCLPLTALEFTEKASGKEREMVSCTVDTTMEEAIEKVATRGVHRVWVVDQQGLLQGVVSLTDIIRSIRAALL</sequence>
<evidence type="ECO:0000256" key="2">
    <source>
        <dbReference type="ARBA" id="ARBA00023122"/>
    </source>
</evidence>
<dbReference type="Pfam" id="PF00571">
    <property type="entry name" value="CBS"/>
    <property type="match status" value="1"/>
</dbReference>
<reference evidence="5" key="1">
    <citation type="submission" date="2019-07" db="EMBL/GenBank/DDBJ databases">
        <authorList>
            <person name="Dittberner H."/>
        </authorList>
    </citation>
    <scope>NUCLEOTIDE SEQUENCE [LARGE SCALE GENOMIC DNA]</scope>
</reference>
<dbReference type="PROSITE" id="PS51371">
    <property type="entry name" value="CBS"/>
    <property type="match status" value="1"/>
</dbReference>
<dbReference type="EMBL" id="CABITT030000001">
    <property type="protein sequence ID" value="VVA91427.1"/>
    <property type="molecule type" value="Genomic_DNA"/>
</dbReference>
<dbReference type="InterPro" id="IPR050511">
    <property type="entry name" value="AMPK_gamma/SDS23_families"/>
</dbReference>
<gene>
    <name evidence="5" type="ORF">ANE_LOCUS1872</name>
</gene>
<evidence type="ECO:0000313" key="5">
    <source>
        <dbReference type="EMBL" id="VVA91427.1"/>
    </source>
</evidence>
<organism evidence="5 6">
    <name type="scientific">Arabis nemorensis</name>
    <dbReference type="NCBI Taxonomy" id="586526"/>
    <lineage>
        <taxon>Eukaryota</taxon>
        <taxon>Viridiplantae</taxon>
        <taxon>Streptophyta</taxon>
        <taxon>Embryophyta</taxon>
        <taxon>Tracheophyta</taxon>
        <taxon>Spermatophyta</taxon>
        <taxon>Magnoliopsida</taxon>
        <taxon>eudicotyledons</taxon>
        <taxon>Gunneridae</taxon>
        <taxon>Pentapetalae</taxon>
        <taxon>rosids</taxon>
        <taxon>malvids</taxon>
        <taxon>Brassicales</taxon>
        <taxon>Brassicaceae</taxon>
        <taxon>Arabideae</taxon>
        <taxon>Arabis</taxon>
    </lineage>
</organism>
<feature type="domain" description="CBS" evidence="4">
    <location>
        <begin position="299"/>
        <end position="354"/>
    </location>
</feature>
<dbReference type="Proteomes" id="UP000489600">
    <property type="component" value="Unassembled WGS sequence"/>
</dbReference>
<dbReference type="GO" id="GO:0005737">
    <property type="term" value="C:cytoplasm"/>
    <property type="evidence" value="ECO:0007669"/>
    <property type="project" value="TreeGrafter"/>
</dbReference>
<evidence type="ECO:0000256" key="1">
    <source>
        <dbReference type="ARBA" id="ARBA00022737"/>
    </source>
</evidence>
<dbReference type="Gene3D" id="3.10.580.10">
    <property type="entry name" value="CBS-domain"/>
    <property type="match status" value="2"/>
</dbReference>